<evidence type="ECO:0000256" key="4">
    <source>
        <dbReference type="ARBA" id="ARBA00008655"/>
    </source>
</evidence>
<dbReference type="Proteomes" id="UP000434580">
    <property type="component" value="Unassembled WGS sequence"/>
</dbReference>
<evidence type="ECO:0000256" key="9">
    <source>
        <dbReference type="RuleBase" id="RU361267"/>
    </source>
</evidence>
<feature type="domain" description="Phospholipid/glycerol acyltransferase" evidence="11">
    <location>
        <begin position="68"/>
        <end position="183"/>
    </location>
</feature>
<comment type="domain">
    <text evidence="9">The HXXXXD motif is essential for acyltransferase activity and may constitute the binding site for the phosphate moiety of the glycerol-3-phosphate.</text>
</comment>
<keyword evidence="10" id="KW-0812">Transmembrane</keyword>
<dbReference type="PANTHER" id="PTHR10434">
    <property type="entry name" value="1-ACYL-SN-GLYCEROL-3-PHOSPHATE ACYLTRANSFERASE"/>
    <property type="match status" value="1"/>
</dbReference>
<dbReference type="SMART" id="SM00563">
    <property type="entry name" value="PlsC"/>
    <property type="match status" value="1"/>
</dbReference>
<name>A0A5S9NMB8_9GAMM</name>
<dbReference type="InterPro" id="IPR002123">
    <property type="entry name" value="Plipid/glycerol_acylTrfase"/>
</dbReference>
<keyword evidence="9" id="KW-1208">Phospholipid metabolism</keyword>
<keyword evidence="9" id="KW-0444">Lipid biosynthesis</keyword>
<comment type="catalytic activity">
    <reaction evidence="1 9">
        <text>a 1-acyl-sn-glycero-3-phosphate + an acyl-CoA = a 1,2-diacyl-sn-glycero-3-phosphate + CoA</text>
        <dbReference type="Rhea" id="RHEA:19709"/>
        <dbReference type="ChEBI" id="CHEBI:57287"/>
        <dbReference type="ChEBI" id="CHEBI:57970"/>
        <dbReference type="ChEBI" id="CHEBI:58342"/>
        <dbReference type="ChEBI" id="CHEBI:58608"/>
        <dbReference type="EC" id="2.3.1.51"/>
    </reaction>
</comment>
<protein>
    <recommendedName>
        <fullName evidence="6 9">1-acyl-sn-glycerol-3-phosphate acyltransferase</fullName>
        <ecNumber evidence="5 9">2.3.1.51</ecNumber>
    </recommendedName>
</protein>
<keyword evidence="10" id="KW-0472">Membrane</keyword>
<evidence type="ECO:0000256" key="5">
    <source>
        <dbReference type="ARBA" id="ARBA00013211"/>
    </source>
</evidence>
<organism evidence="12 13">
    <name type="scientific">BD1-7 clade bacterium</name>
    <dbReference type="NCBI Taxonomy" id="2029982"/>
    <lineage>
        <taxon>Bacteria</taxon>
        <taxon>Pseudomonadati</taxon>
        <taxon>Pseudomonadota</taxon>
        <taxon>Gammaproteobacteria</taxon>
        <taxon>Cellvibrionales</taxon>
        <taxon>Spongiibacteraceae</taxon>
        <taxon>BD1-7 clade</taxon>
    </lineage>
</organism>
<evidence type="ECO:0000256" key="3">
    <source>
        <dbReference type="ARBA" id="ARBA00005189"/>
    </source>
</evidence>
<comment type="pathway">
    <text evidence="2">Phospholipid metabolism; CDP-diacylglycerol biosynthesis; CDP-diacylglycerol from sn-glycerol 3-phosphate: step 2/3.</text>
</comment>
<dbReference type="NCBIfam" id="TIGR00530">
    <property type="entry name" value="AGP_acyltrn"/>
    <property type="match status" value="1"/>
</dbReference>
<feature type="transmembrane region" description="Helical" evidence="10">
    <location>
        <begin position="99"/>
        <end position="117"/>
    </location>
</feature>
<evidence type="ECO:0000256" key="1">
    <source>
        <dbReference type="ARBA" id="ARBA00001141"/>
    </source>
</evidence>
<dbReference type="AlphaFoldDB" id="A0A5S9NMB8"/>
<dbReference type="GO" id="GO:0005886">
    <property type="term" value="C:plasma membrane"/>
    <property type="evidence" value="ECO:0007669"/>
    <property type="project" value="TreeGrafter"/>
</dbReference>
<dbReference type="GO" id="GO:0006654">
    <property type="term" value="P:phosphatidic acid biosynthetic process"/>
    <property type="evidence" value="ECO:0007669"/>
    <property type="project" value="TreeGrafter"/>
</dbReference>
<keyword evidence="10" id="KW-1133">Transmembrane helix</keyword>
<dbReference type="InterPro" id="IPR004552">
    <property type="entry name" value="AGP_acyltrans"/>
</dbReference>
<dbReference type="UniPathway" id="UPA00557">
    <property type="reaction ID" value="UER00613"/>
</dbReference>
<evidence type="ECO:0000259" key="11">
    <source>
        <dbReference type="SMART" id="SM00563"/>
    </source>
</evidence>
<reference evidence="12 13" key="1">
    <citation type="submission" date="2019-11" db="EMBL/GenBank/DDBJ databases">
        <authorList>
            <person name="Holert J."/>
        </authorList>
    </citation>
    <scope>NUCLEOTIDE SEQUENCE [LARGE SCALE GENOMIC DNA]</scope>
    <source>
        <strain evidence="12">BC5_2</strain>
    </source>
</reference>
<dbReference type="Pfam" id="PF01553">
    <property type="entry name" value="Acyltransferase"/>
    <property type="match status" value="1"/>
</dbReference>
<evidence type="ECO:0000256" key="10">
    <source>
        <dbReference type="SAM" id="Phobius"/>
    </source>
</evidence>
<dbReference type="PANTHER" id="PTHR10434:SF11">
    <property type="entry name" value="1-ACYL-SN-GLYCEROL-3-PHOSPHATE ACYLTRANSFERASE"/>
    <property type="match status" value="1"/>
</dbReference>
<keyword evidence="7 9" id="KW-0808">Transferase</keyword>
<sequence>MFLYYFRVFLVVTYFLLFSVMAVIFLIFMPFKPNSSRYVMKLWRPAYFLANIRVEPINPPTRSPEKPVIYIANHQDLLDIFMLTHVWPHNTFVVGKRSIIFIPFFGIAFWLAGNIFINRSDKEGAWALMDQLAMEMHDHHKNIYILPEGTRSRGRGLLPFKKGAFATAIKAGADIVPICASSSSKIDLHNWTPAKGYIEFLPPVSPEGYTLEQAGELAEHCHQLMKKKIAELDARIDKESGKT</sequence>
<dbReference type="CDD" id="cd07989">
    <property type="entry name" value="LPLAT_AGPAT-like"/>
    <property type="match status" value="1"/>
</dbReference>
<evidence type="ECO:0000313" key="12">
    <source>
        <dbReference type="EMBL" id="CAA0091247.1"/>
    </source>
</evidence>
<proteinExistence type="inferred from homology"/>
<dbReference type="EC" id="2.3.1.51" evidence="5 9"/>
<feature type="transmembrane region" description="Helical" evidence="10">
    <location>
        <begin position="6"/>
        <end position="31"/>
    </location>
</feature>
<keyword evidence="9" id="KW-0443">Lipid metabolism</keyword>
<comment type="pathway">
    <text evidence="3">Lipid metabolism.</text>
</comment>
<gene>
    <name evidence="12" type="primary">plsC</name>
    <name evidence="12" type="ORF">DPBNPPHM_02994</name>
</gene>
<evidence type="ECO:0000256" key="8">
    <source>
        <dbReference type="ARBA" id="ARBA00023315"/>
    </source>
</evidence>
<evidence type="ECO:0000256" key="6">
    <source>
        <dbReference type="ARBA" id="ARBA00016139"/>
    </source>
</evidence>
<dbReference type="GO" id="GO:0016024">
    <property type="term" value="P:CDP-diacylglycerol biosynthetic process"/>
    <property type="evidence" value="ECO:0007669"/>
    <property type="project" value="UniProtKB-UniPathway"/>
</dbReference>
<dbReference type="OrthoDB" id="9808424at2"/>
<dbReference type="EMBL" id="CACSII010000002">
    <property type="protein sequence ID" value="CAA0091247.1"/>
    <property type="molecule type" value="Genomic_DNA"/>
</dbReference>
<dbReference type="SUPFAM" id="SSF69593">
    <property type="entry name" value="Glycerol-3-phosphate (1)-acyltransferase"/>
    <property type="match status" value="1"/>
</dbReference>
<evidence type="ECO:0000313" key="13">
    <source>
        <dbReference type="Proteomes" id="UP000434580"/>
    </source>
</evidence>
<dbReference type="GO" id="GO:0003841">
    <property type="term" value="F:1-acylglycerol-3-phosphate O-acyltransferase activity"/>
    <property type="evidence" value="ECO:0007669"/>
    <property type="project" value="UniProtKB-UniRule"/>
</dbReference>
<accession>A0A5S9NMB8</accession>
<keyword evidence="8 9" id="KW-0012">Acyltransferase</keyword>
<evidence type="ECO:0000256" key="2">
    <source>
        <dbReference type="ARBA" id="ARBA00004728"/>
    </source>
</evidence>
<evidence type="ECO:0000256" key="7">
    <source>
        <dbReference type="ARBA" id="ARBA00022679"/>
    </source>
</evidence>
<keyword evidence="9" id="KW-0594">Phospholipid biosynthesis</keyword>
<comment type="similarity">
    <text evidence="4 9">Belongs to the 1-acyl-sn-glycerol-3-phosphate acyltransferase family.</text>
</comment>